<evidence type="ECO:0008006" key="3">
    <source>
        <dbReference type="Google" id="ProtNLM"/>
    </source>
</evidence>
<protein>
    <recommendedName>
        <fullName evidence="3">RNase H type-1 domain-containing protein</fullName>
    </recommendedName>
</protein>
<dbReference type="CDD" id="cd06222">
    <property type="entry name" value="RNase_H_like"/>
    <property type="match status" value="1"/>
</dbReference>
<name>A0A2Z6NV47_TRISU</name>
<dbReference type="InterPro" id="IPR053151">
    <property type="entry name" value="RNase_H-like"/>
</dbReference>
<dbReference type="EMBL" id="DF973780">
    <property type="protein sequence ID" value="GAU39825.1"/>
    <property type="molecule type" value="Genomic_DNA"/>
</dbReference>
<dbReference type="PANTHER" id="PTHR47723">
    <property type="entry name" value="OS05G0353850 PROTEIN"/>
    <property type="match status" value="1"/>
</dbReference>
<dbReference type="GO" id="GO:0003676">
    <property type="term" value="F:nucleic acid binding"/>
    <property type="evidence" value="ECO:0007669"/>
    <property type="project" value="InterPro"/>
</dbReference>
<dbReference type="InterPro" id="IPR044730">
    <property type="entry name" value="RNase_H-like_dom_plant"/>
</dbReference>
<dbReference type="PANTHER" id="PTHR47723:SF19">
    <property type="entry name" value="POLYNUCLEOTIDYL TRANSFERASE, RIBONUCLEASE H-LIKE SUPERFAMILY PROTEIN"/>
    <property type="match status" value="1"/>
</dbReference>
<gene>
    <name evidence="1" type="ORF">TSUD_154550</name>
</gene>
<dbReference type="AlphaFoldDB" id="A0A2Z6NV47"/>
<dbReference type="OrthoDB" id="1431454at2759"/>
<dbReference type="SUPFAM" id="SSF53098">
    <property type="entry name" value="Ribonuclease H-like"/>
    <property type="match status" value="1"/>
</dbReference>
<dbReference type="Proteomes" id="UP000242715">
    <property type="component" value="Unassembled WGS sequence"/>
</dbReference>
<accession>A0A2Z6NV47</accession>
<keyword evidence="2" id="KW-1185">Reference proteome</keyword>
<evidence type="ECO:0000313" key="2">
    <source>
        <dbReference type="Proteomes" id="UP000242715"/>
    </source>
</evidence>
<sequence>MRVENWCTSLTPKSHAFIVWNLHHSHIFKPPPLQATSGTAQSLIEDIRRAEDPLPHMERRYTSIQVSWSRSSQGLIKCNTDGALIPQNQSASRGGVFKDESGAWRGGFAGNIRICSALMYELWGILSALQIAKEKRLSRRKLPASIALRCRIGRYPSQADKPGC</sequence>
<dbReference type="InterPro" id="IPR036397">
    <property type="entry name" value="RNaseH_sf"/>
</dbReference>
<dbReference type="InterPro" id="IPR012337">
    <property type="entry name" value="RNaseH-like_sf"/>
</dbReference>
<dbReference type="Gene3D" id="3.30.420.10">
    <property type="entry name" value="Ribonuclease H-like superfamily/Ribonuclease H"/>
    <property type="match status" value="1"/>
</dbReference>
<organism evidence="1 2">
    <name type="scientific">Trifolium subterraneum</name>
    <name type="common">Subterranean clover</name>
    <dbReference type="NCBI Taxonomy" id="3900"/>
    <lineage>
        <taxon>Eukaryota</taxon>
        <taxon>Viridiplantae</taxon>
        <taxon>Streptophyta</taxon>
        <taxon>Embryophyta</taxon>
        <taxon>Tracheophyta</taxon>
        <taxon>Spermatophyta</taxon>
        <taxon>Magnoliopsida</taxon>
        <taxon>eudicotyledons</taxon>
        <taxon>Gunneridae</taxon>
        <taxon>Pentapetalae</taxon>
        <taxon>rosids</taxon>
        <taxon>fabids</taxon>
        <taxon>Fabales</taxon>
        <taxon>Fabaceae</taxon>
        <taxon>Papilionoideae</taxon>
        <taxon>50 kb inversion clade</taxon>
        <taxon>NPAAA clade</taxon>
        <taxon>Hologalegina</taxon>
        <taxon>IRL clade</taxon>
        <taxon>Trifolieae</taxon>
        <taxon>Trifolium</taxon>
    </lineage>
</organism>
<proteinExistence type="predicted"/>
<evidence type="ECO:0000313" key="1">
    <source>
        <dbReference type="EMBL" id="GAU39825.1"/>
    </source>
</evidence>
<reference evidence="2" key="1">
    <citation type="journal article" date="2017" name="Front. Plant Sci.">
        <title>Climate Clever Clovers: New Paradigm to Reduce the Environmental Footprint of Ruminants by Breeding Low Methanogenic Forages Utilizing Haplotype Variation.</title>
        <authorList>
            <person name="Kaur P."/>
            <person name="Appels R."/>
            <person name="Bayer P.E."/>
            <person name="Keeble-Gagnere G."/>
            <person name="Wang J."/>
            <person name="Hirakawa H."/>
            <person name="Shirasawa K."/>
            <person name="Vercoe P."/>
            <person name="Stefanova K."/>
            <person name="Durmic Z."/>
            <person name="Nichols P."/>
            <person name="Revell C."/>
            <person name="Isobe S.N."/>
            <person name="Edwards D."/>
            <person name="Erskine W."/>
        </authorList>
    </citation>
    <scope>NUCLEOTIDE SEQUENCE [LARGE SCALE GENOMIC DNA]</scope>
    <source>
        <strain evidence="2">cv. Daliak</strain>
    </source>
</reference>